<accession>A0A2L2X822</accession>
<evidence type="ECO:0000259" key="2">
    <source>
        <dbReference type="PROSITE" id="PS50263"/>
    </source>
</evidence>
<dbReference type="AlphaFoldDB" id="A0A2L2X822"/>
<dbReference type="PANTHER" id="PTHR43674">
    <property type="entry name" value="NITRILASE C965.09-RELATED"/>
    <property type="match status" value="1"/>
</dbReference>
<dbReference type="EMBL" id="BFAV01000028">
    <property type="protein sequence ID" value="GBF32347.1"/>
    <property type="molecule type" value="Genomic_DNA"/>
</dbReference>
<dbReference type="PROSITE" id="PS50263">
    <property type="entry name" value="CN_HYDROLASE"/>
    <property type="match status" value="1"/>
</dbReference>
<dbReference type="RefSeq" id="WP_104370893.1">
    <property type="nucleotide sequence ID" value="NZ_BFAV01000028.1"/>
</dbReference>
<dbReference type="CDD" id="cd07197">
    <property type="entry name" value="nitrilase"/>
    <property type="match status" value="1"/>
</dbReference>
<keyword evidence="1" id="KW-0378">Hydrolase</keyword>
<dbReference type="GO" id="GO:0016811">
    <property type="term" value="F:hydrolase activity, acting on carbon-nitrogen (but not peptide) bonds, in linear amides"/>
    <property type="evidence" value="ECO:0007669"/>
    <property type="project" value="TreeGrafter"/>
</dbReference>
<evidence type="ECO:0000313" key="3">
    <source>
        <dbReference type="EMBL" id="GBF32347.1"/>
    </source>
</evidence>
<protein>
    <submittedName>
        <fullName evidence="3">Aliphatic amidase AmiE</fullName>
    </submittedName>
</protein>
<name>A0A2L2X822_9FIRM</name>
<dbReference type="Pfam" id="PF00795">
    <property type="entry name" value="CN_hydrolase"/>
    <property type="match status" value="1"/>
</dbReference>
<gene>
    <name evidence="3" type="ORF">DCCM_0541</name>
</gene>
<evidence type="ECO:0000313" key="4">
    <source>
        <dbReference type="Proteomes" id="UP000239549"/>
    </source>
</evidence>
<dbReference type="Proteomes" id="UP000239549">
    <property type="component" value="Unassembled WGS sequence"/>
</dbReference>
<dbReference type="Gene3D" id="3.60.110.10">
    <property type="entry name" value="Carbon-nitrogen hydrolase"/>
    <property type="match status" value="1"/>
</dbReference>
<dbReference type="PANTHER" id="PTHR43674:SF2">
    <property type="entry name" value="BETA-UREIDOPROPIONASE"/>
    <property type="match status" value="1"/>
</dbReference>
<evidence type="ECO:0000256" key="1">
    <source>
        <dbReference type="ARBA" id="ARBA00022801"/>
    </source>
</evidence>
<reference evidence="4" key="1">
    <citation type="submission" date="2018-02" db="EMBL/GenBank/DDBJ databases">
        <title>Genome sequence of Desulfocucumis palustris strain NAW-5.</title>
        <authorList>
            <person name="Watanabe M."/>
            <person name="Kojima H."/>
            <person name="Fukui M."/>
        </authorList>
    </citation>
    <scope>NUCLEOTIDE SEQUENCE [LARGE SCALE GENOMIC DNA]</scope>
    <source>
        <strain evidence="4">NAW-5</strain>
    </source>
</reference>
<proteinExistence type="predicted"/>
<comment type="caution">
    <text evidence="3">The sequence shown here is derived from an EMBL/GenBank/DDBJ whole genome shotgun (WGS) entry which is preliminary data.</text>
</comment>
<sequence length="252" mass="27995">MKLTLCTVQFHRGSGNPEINIEKMSGLLENIGSPADIILLPEGWLGPQILEHRHYMLMLEELKKLLPPGALLVSGAHYVRCREGVISTGAFLNGAETTHYDKIFPSHAIGERNIILPGTRQPLFVHRGITVAAVVCVDLFYPEIVRRLALRGAAVIFNPANIPAVRMGLWHNIGITRAAENTVFLAMANNTGTRYPDGREVKGKSFIAGPEGAFFRDCGDLPGVYFTEIDLQLIEKARERWKYLADVQSLHR</sequence>
<organism evidence="3 4">
    <name type="scientific">Desulfocucumis palustris</name>
    <dbReference type="NCBI Taxonomy" id="1898651"/>
    <lineage>
        <taxon>Bacteria</taxon>
        <taxon>Bacillati</taxon>
        <taxon>Bacillota</taxon>
        <taxon>Clostridia</taxon>
        <taxon>Eubacteriales</taxon>
        <taxon>Desulfocucumaceae</taxon>
        <taxon>Desulfocucumis</taxon>
    </lineage>
</organism>
<dbReference type="OrthoDB" id="9811121at2"/>
<dbReference type="InterPro" id="IPR036526">
    <property type="entry name" value="C-N_Hydrolase_sf"/>
</dbReference>
<feature type="domain" description="CN hydrolase" evidence="2">
    <location>
        <begin position="3"/>
        <end position="231"/>
    </location>
</feature>
<dbReference type="SUPFAM" id="SSF56317">
    <property type="entry name" value="Carbon-nitrogen hydrolase"/>
    <property type="match status" value="1"/>
</dbReference>
<dbReference type="InterPro" id="IPR050345">
    <property type="entry name" value="Aliph_Amidase/BUP"/>
</dbReference>
<dbReference type="InterPro" id="IPR003010">
    <property type="entry name" value="C-N_Hydrolase"/>
</dbReference>
<keyword evidence="4" id="KW-1185">Reference proteome</keyword>